<accession>A7NJ81</accession>
<dbReference type="PANTHER" id="PTHR30614">
    <property type="entry name" value="MEMBRANE COMPONENT OF AMINO ACID ABC TRANSPORTER"/>
    <property type="match status" value="1"/>
</dbReference>
<dbReference type="GO" id="GO:0022857">
    <property type="term" value="F:transmembrane transporter activity"/>
    <property type="evidence" value="ECO:0007669"/>
    <property type="project" value="InterPro"/>
</dbReference>
<keyword evidence="2 7" id="KW-0813">Transport</keyword>
<sequence>MSARTPTVSKSAEALPPPTERYSVVRWMHKNLFSTWYNTLLTIIMLALTAFLVRGILEWALTQARWEVISANLRLFLVGQYPVTALWRIWACVALLAFLIGMSWGIWGRTQRGGAIAFGALPFILAITTSDETSRVALLITGIAGVVGYTLSWRWSGALRRVSIIGWILYFPILFVLVSGFGAADSVLPPVPTNLWGGLLLTLLLTVVGIVLSFPLGVLLALGRQSKLPVIHWLCVIYIELIRGVPFISVLFMAQLMLPLFLPGVTIDRVVRAMAGVIIFSAAYLAENVRGGLQSIPRGQYEAARALGLSAWKMTLLIILPQALRAVIPILVGQFIALFKDTSLVVIVGLLDLMGIARTVLAQPDFLGLQAEVYTFVAFVYGVFCYLMSAFSQRLEAQLHTGR</sequence>
<organism evidence="9 10">
    <name type="scientific">Roseiflexus castenholzii (strain DSM 13941 / HLO8)</name>
    <dbReference type="NCBI Taxonomy" id="383372"/>
    <lineage>
        <taxon>Bacteria</taxon>
        <taxon>Bacillati</taxon>
        <taxon>Chloroflexota</taxon>
        <taxon>Chloroflexia</taxon>
        <taxon>Chloroflexales</taxon>
        <taxon>Roseiflexineae</taxon>
        <taxon>Roseiflexaceae</taxon>
        <taxon>Roseiflexus</taxon>
    </lineage>
</organism>
<dbReference type="Pfam" id="PF00528">
    <property type="entry name" value="BPD_transp_1"/>
    <property type="match status" value="1"/>
</dbReference>
<evidence type="ECO:0000256" key="2">
    <source>
        <dbReference type="ARBA" id="ARBA00022448"/>
    </source>
</evidence>
<feature type="transmembrane region" description="Helical" evidence="7">
    <location>
        <begin position="343"/>
        <end position="361"/>
    </location>
</feature>
<keyword evidence="3" id="KW-1003">Cell membrane</keyword>
<evidence type="ECO:0000256" key="4">
    <source>
        <dbReference type="ARBA" id="ARBA00022692"/>
    </source>
</evidence>
<feature type="transmembrane region" description="Helical" evidence="7">
    <location>
        <begin position="196"/>
        <end position="222"/>
    </location>
</feature>
<feature type="domain" description="ABC transmembrane type-1" evidence="8">
    <location>
        <begin position="199"/>
        <end position="392"/>
    </location>
</feature>
<evidence type="ECO:0000256" key="7">
    <source>
        <dbReference type="RuleBase" id="RU363032"/>
    </source>
</evidence>
<dbReference type="InterPro" id="IPR000515">
    <property type="entry name" value="MetI-like"/>
</dbReference>
<dbReference type="NCBIfam" id="TIGR01726">
    <property type="entry name" value="HEQRo_perm_3TM"/>
    <property type="match status" value="1"/>
</dbReference>
<keyword evidence="4 7" id="KW-0812">Transmembrane</keyword>
<evidence type="ECO:0000256" key="1">
    <source>
        <dbReference type="ARBA" id="ARBA00004651"/>
    </source>
</evidence>
<feature type="transmembrane region" description="Helical" evidence="7">
    <location>
        <begin position="114"/>
        <end position="130"/>
    </location>
</feature>
<keyword evidence="5 7" id="KW-1133">Transmembrane helix</keyword>
<evidence type="ECO:0000313" key="9">
    <source>
        <dbReference type="EMBL" id="ABU57551.1"/>
    </source>
</evidence>
<gene>
    <name evidence="9" type="ordered locus">Rcas_1456</name>
</gene>
<feature type="transmembrane region" description="Helical" evidence="7">
    <location>
        <begin position="315"/>
        <end position="337"/>
    </location>
</feature>
<dbReference type="KEGG" id="rca:Rcas_1456"/>
<dbReference type="eggNOG" id="COG0765">
    <property type="taxonomic scope" value="Bacteria"/>
</dbReference>
<feature type="transmembrane region" description="Helical" evidence="7">
    <location>
        <begin position="270"/>
        <end position="286"/>
    </location>
</feature>
<evidence type="ECO:0000256" key="5">
    <source>
        <dbReference type="ARBA" id="ARBA00022989"/>
    </source>
</evidence>
<feature type="transmembrane region" description="Helical" evidence="7">
    <location>
        <begin position="234"/>
        <end position="258"/>
    </location>
</feature>
<name>A7NJ81_ROSCS</name>
<dbReference type="SUPFAM" id="SSF161098">
    <property type="entry name" value="MetI-like"/>
    <property type="match status" value="1"/>
</dbReference>
<dbReference type="PROSITE" id="PS50928">
    <property type="entry name" value="ABC_TM1"/>
    <property type="match status" value="1"/>
</dbReference>
<dbReference type="InterPro" id="IPR035906">
    <property type="entry name" value="MetI-like_sf"/>
</dbReference>
<feature type="transmembrane region" description="Helical" evidence="7">
    <location>
        <begin position="136"/>
        <end position="152"/>
    </location>
</feature>
<dbReference type="GO" id="GO:0006865">
    <property type="term" value="P:amino acid transport"/>
    <property type="evidence" value="ECO:0007669"/>
    <property type="project" value="TreeGrafter"/>
</dbReference>
<dbReference type="EMBL" id="CP000804">
    <property type="protein sequence ID" value="ABU57551.1"/>
    <property type="molecule type" value="Genomic_DNA"/>
</dbReference>
<dbReference type="PANTHER" id="PTHR30614:SF41">
    <property type="entry name" value="INNER MEMBRANE AMINO-ACID ABC TRANSPORTER PERMEASE PROTEIN YHDY"/>
    <property type="match status" value="1"/>
</dbReference>
<comment type="similarity">
    <text evidence="7">Belongs to the binding-protein-dependent transport system permease family.</text>
</comment>
<dbReference type="GO" id="GO:0043190">
    <property type="term" value="C:ATP-binding cassette (ABC) transporter complex"/>
    <property type="evidence" value="ECO:0007669"/>
    <property type="project" value="InterPro"/>
</dbReference>
<keyword evidence="10" id="KW-1185">Reference proteome</keyword>
<evidence type="ECO:0000313" key="10">
    <source>
        <dbReference type="Proteomes" id="UP000000263"/>
    </source>
</evidence>
<evidence type="ECO:0000256" key="3">
    <source>
        <dbReference type="ARBA" id="ARBA00022475"/>
    </source>
</evidence>
<dbReference type="RefSeq" id="WP_012119979.1">
    <property type="nucleotide sequence ID" value="NC_009767.1"/>
</dbReference>
<dbReference type="STRING" id="383372.Rcas_1456"/>
<protein>
    <submittedName>
        <fullName evidence="9">Polar amino acid ABC transporter, inner membrane subunit</fullName>
    </submittedName>
</protein>
<dbReference type="CDD" id="cd06261">
    <property type="entry name" value="TM_PBP2"/>
    <property type="match status" value="1"/>
</dbReference>
<dbReference type="HOGENOM" id="CLU_019602_16_1_0"/>
<dbReference type="AlphaFoldDB" id="A7NJ81"/>
<dbReference type="Proteomes" id="UP000000263">
    <property type="component" value="Chromosome"/>
</dbReference>
<feature type="transmembrane region" description="Helical" evidence="7">
    <location>
        <begin position="85"/>
        <end position="107"/>
    </location>
</feature>
<feature type="transmembrane region" description="Helical" evidence="7">
    <location>
        <begin position="164"/>
        <end position="184"/>
    </location>
</feature>
<reference evidence="9 10" key="1">
    <citation type="submission" date="2007-08" db="EMBL/GenBank/DDBJ databases">
        <title>Complete sequence of Roseiflexus castenholzii DSM 13941.</title>
        <authorList>
            <consortium name="US DOE Joint Genome Institute"/>
            <person name="Copeland A."/>
            <person name="Lucas S."/>
            <person name="Lapidus A."/>
            <person name="Barry K."/>
            <person name="Glavina del Rio T."/>
            <person name="Dalin E."/>
            <person name="Tice H."/>
            <person name="Pitluck S."/>
            <person name="Thompson L.S."/>
            <person name="Brettin T."/>
            <person name="Bruce D."/>
            <person name="Detter J.C."/>
            <person name="Han C."/>
            <person name="Tapia R."/>
            <person name="Schmutz J."/>
            <person name="Larimer F."/>
            <person name="Land M."/>
            <person name="Hauser L."/>
            <person name="Kyrpides N."/>
            <person name="Mikhailova N."/>
            <person name="Bryant D.A."/>
            <person name="Hanada S."/>
            <person name="Tsukatani Y."/>
            <person name="Richardson P."/>
        </authorList>
    </citation>
    <scope>NUCLEOTIDE SEQUENCE [LARGE SCALE GENOMIC DNA]</scope>
    <source>
        <strain evidence="10">DSM 13941 / HLO8</strain>
    </source>
</reference>
<feature type="transmembrane region" description="Helical" evidence="7">
    <location>
        <begin position="36"/>
        <end position="57"/>
    </location>
</feature>
<keyword evidence="6 7" id="KW-0472">Membrane</keyword>
<dbReference type="InterPro" id="IPR010065">
    <property type="entry name" value="AA_ABC_transptr_permease_3TM"/>
</dbReference>
<feature type="transmembrane region" description="Helical" evidence="7">
    <location>
        <begin position="373"/>
        <end position="391"/>
    </location>
</feature>
<proteinExistence type="inferred from homology"/>
<dbReference type="InterPro" id="IPR043429">
    <property type="entry name" value="ArtM/GltK/GlnP/TcyL/YhdX-like"/>
</dbReference>
<evidence type="ECO:0000259" key="8">
    <source>
        <dbReference type="PROSITE" id="PS50928"/>
    </source>
</evidence>
<comment type="subcellular location">
    <subcellularLocation>
        <location evidence="1 7">Cell membrane</location>
        <topology evidence="1 7">Multi-pass membrane protein</topology>
    </subcellularLocation>
</comment>
<dbReference type="Gene3D" id="1.10.3720.10">
    <property type="entry name" value="MetI-like"/>
    <property type="match status" value="1"/>
</dbReference>
<dbReference type="OrthoDB" id="9805999at2"/>
<evidence type="ECO:0000256" key="6">
    <source>
        <dbReference type="ARBA" id="ARBA00023136"/>
    </source>
</evidence>